<dbReference type="STRING" id="1810919.A0A3D8S5I9"/>
<gene>
    <name evidence="2" type="ORF">DSM5745_05134</name>
</gene>
<accession>A0A3D8S5I9</accession>
<dbReference type="AlphaFoldDB" id="A0A3D8S5I9"/>
<keyword evidence="1" id="KW-1133">Transmembrane helix</keyword>
<sequence length="178" mass="19083">MGVLRRKIHLPGARREDLVLPRFENSVDPITAFNAIIRGQSICMIVSFGRHQRASLRNFPSSDMLIEIHVHPAFPALTLLLPAQISQSHPISALNMNYTILVMAALAVAMALAWFFEGRTLYSPPLDAECALVGTTGTVVEGCAVSGDGSKDDVSGGGEDSADAKKVAAKNLDVREVV</sequence>
<organism evidence="2 3">
    <name type="scientific">Aspergillus mulundensis</name>
    <dbReference type="NCBI Taxonomy" id="1810919"/>
    <lineage>
        <taxon>Eukaryota</taxon>
        <taxon>Fungi</taxon>
        <taxon>Dikarya</taxon>
        <taxon>Ascomycota</taxon>
        <taxon>Pezizomycotina</taxon>
        <taxon>Eurotiomycetes</taxon>
        <taxon>Eurotiomycetidae</taxon>
        <taxon>Eurotiales</taxon>
        <taxon>Aspergillaceae</taxon>
        <taxon>Aspergillus</taxon>
        <taxon>Aspergillus subgen. Nidulantes</taxon>
    </lineage>
</organism>
<feature type="transmembrane region" description="Helical" evidence="1">
    <location>
        <begin position="98"/>
        <end position="116"/>
    </location>
</feature>
<keyword evidence="1" id="KW-0812">Transmembrane</keyword>
<dbReference type="EMBL" id="PVWQ01000005">
    <property type="protein sequence ID" value="RDW81577.1"/>
    <property type="molecule type" value="Genomic_DNA"/>
</dbReference>
<evidence type="ECO:0000256" key="1">
    <source>
        <dbReference type="SAM" id="Phobius"/>
    </source>
</evidence>
<comment type="caution">
    <text evidence="2">The sequence shown here is derived from an EMBL/GenBank/DDBJ whole genome shotgun (WGS) entry which is preliminary data.</text>
</comment>
<evidence type="ECO:0000313" key="3">
    <source>
        <dbReference type="Proteomes" id="UP000256690"/>
    </source>
</evidence>
<protein>
    <submittedName>
        <fullName evidence="2">Uncharacterized protein</fullName>
    </submittedName>
</protein>
<keyword evidence="1" id="KW-0472">Membrane</keyword>
<evidence type="ECO:0000313" key="2">
    <source>
        <dbReference type="EMBL" id="RDW81577.1"/>
    </source>
</evidence>
<dbReference type="Proteomes" id="UP000256690">
    <property type="component" value="Unassembled WGS sequence"/>
</dbReference>
<dbReference type="RefSeq" id="XP_026604630.1">
    <property type="nucleotide sequence ID" value="XM_026747150.1"/>
</dbReference>
<name>A0A3D8S5I9_9EURO</name>
<dbReference type="OrthoDB" id="2417308at2759"/>
<reference evidence="2 3" key="1">
    <citation type="journal article" date="2018" name="IMA Fungus">
        <title>IMA Genome-F 9: Draft genome sequence of Annulohypoxylon stygium, Aspergillus mulundensis, Berkeleyomyces basicola (syn. Thielaviopsis basicola), Ceratocystis smalleyi, two Cercospora beticola strains, Coleophoma cylindrospora, Fusarium fracticaudum, Phialophora cf. hyalina, and Morchella septimelata.</title>
        <authorList>
            <person name="Wingfield B.D."/>
            <person name="Bills G.F."/>
            <person name="Dong Y."/>
            <person name="Huang W."/>
            <person name="Nel W.J."/>
            <person name="Swalarsk-Parry B.S."/>
            <person name="Vaghefi N."/>
            <person name="Wilken P.M."/>
            <person name="An Z."/>
            <person name="de Beer Z.W."/>
            <person name="De Vos L."/>
            <person name="Chen L."/>
            <person name="Duong T.A."/>
            <person name="Gao Y."/>
            <person name="Hammerbacher A."/>
            <person name="Kikkert J.R."/>
            <person name="Li Y."/>
            <person name="Li H."/>
            <person name="Li K."/>
            <person name="Li Q."/>
            <person name="Liu X."/>
            <person name="Ma X."/>
            <person name="Naidoo K."/>
            <person name="Pethybridge S.J."/>
            <person name="Sun J."/>
            <person name="Steenkamp E.T."/>
            <person name="van der Nest M.A."/>
            <person name="van Wyk S."/>
            <person name="Wingfield M.J."/>
            <person name="Xiong C."/>
            <person name="Yue Q."/>
            <person name="Zhang X."/>
        </authorList>
    </citation>
    <scope>NUCLEOTIDE SEQUENCE [LARGE SCALE GENOMIC DNA]</scope>
    <source>
        <strain evidence="2 3">DSM 5745</strain>
    </source>
</reference>
<keyword evidence="3" id="KW-1185">Reference proteome</keyword>
<dbReference type="GeneID" id="38115504"/>
<proteinExistence type="predicted"/>